<evidence type="ECO:0000256" key="1">
    <source>
        <dbReference type="SAM" id="SignalP"/>
    </source>
</evidence>
<comment type="caution">
    <text evidence="2">The sequence shown here is derived from an EMBL/GenBank/DDBJ whole genome shotgun (WGS) entry which is preliminary data.</text>
</comment>
<evidence type="ECO:0000313" key="3">
    <source>
        <dbReference type="Proteomes" id="UP000030185"/>
    </source>
</evidence>
<dbReference type="Proteomes" id="UP000030185">
    <property type="component" value="Unassembled WGS sequence"/>
</dbReference>
<reference evidence="2 3" key="1">
    <citation type="submission" date="2014-09" db="EMBL/GenBank/DDBJ databases">
        <title>Sporocytophaga myxococcoides PG-01 genome sequencing.</title>
        <authorList>
            <person name="Liu L."/>
            <person name="Gao P.J."/>
            <person name="Chen G.J."/>
            <person name="Wang L.S."/>
        </authorList>
    </citation>
    <scope>NUCLEOTIDE SEQUENCE [LARGE SCALE GENOMIC DNA]</scope>
    <source>
        <strain evidence="2 3">PG-01</strain>
    </source>
</reference>
<proteinExistence type="predicted"/>
<evidence type="ECO:0008006" key="4">
    <source>
        <dbReference type="Google" id="ProtNLM"/>
    </source>
</evidence>
<organism evidence="2 3">
    <name type="scientific">Sporocytophaga myxococcoides</name>
    <dbReference type="NCBI Taxonomy" id="153721"/>
    <lineage>
        <taxon>Bacteria</taxon>
        <taxon>Pseudomonadati</taxon>
        <taxon>Bacteroidota</taxon>
        <taxon>Cytophagia</taxon>
        <taxon>Cytophagales</taxon>
        <taxon>Cytophagaceae</taxon>
        <taxon>Sporocytophaga</taxon>
    </lineage>
</organism>
<protein>
    <recommendedName>
        <fullName evidence="4">Outer membrane protein beta-barrel domain-containing protein</fullName>
    </recommendedName>
</protein>
<accession>A0A098LKV1</accession>
<feature type="chain" id="PRO_5001937576" description="Outer membrane protein beta-barrel domain-containing protein" evidence="1">
    <location>
        <begin position="19"/>
        <end position="200"/>
    </location>
</feature>
<feature type="signal peptide" evidence="1">
    <location>
        <begin position="1"/>
        <end position="18"/>
    </location>
</feature>
<name>A0A098LKV1_9BACT</name>
<dbReference type="EMBL" id="BBLT01000011">
    <property type="protein sequence ID" value="GAL87134.1"/>
    <property type="molecule type" value="Genomic_DNA"/>
</dbReference>
<sequence>MKKALLFLLHLIPVLSMCQSIGLKGGFNISNIKSNSSSLQTSSIVAPSYGIAFFPGISKVFDLCIEPTYATFGGSNAIPFAGPNGMTMSRVAKVKYRYLEVPVSLNFYPLHKTNIIGIHAGMAPMYFLSKKEEFSIASTKLNDFVFAPFAGGTFGYKFVKKIFFHLVARYQFPMSNIYKDAPHTTKFNSVSFFVILGCRF</sequence>
<keyword evidence="1" id="KW-0732">Signal</keyword>
<dbReference type="OrthoDB" id="947434at2"/>
<dbReference type="RefSeq" id="WP_156140772.1">
    <property type="nucleotide sequence ID" value="NZ_BBLT01000011.1"/>
</dbReference>
<evidence type="ECO:0000313" key="2">
    <source>
        <dbReference type="EMBL" id="GAL87134.1"/>
    </source>
</evidence>
<gene>
    <name evidence="2" type="ORF">MYP_4364</name>
</gene>
<dbReference type="AlphaFoldDB" id="A0A098LKV1"/>
<keyword evidence="3" id="KW-1185">Reference proteome</keyword>